<dbReference type="PROSITE" id="PS51257">
    <property type="entry name" value="PROKAR_LIPOPROTEIN"/>
    <property type="match status" value="1"/>
</dbReference>
<evidence type="ECO:0000313" key="2">
    <source>
        <dbReference type="EMBL" id="AVH41990.1"/>
    </source>
</evidence>
<evidence type="ECO:0000256" key="1">
    <source>
        <dbReference type="SAM" id="Phobius"/>
    </source>
</evidence>
<organism evidence="2 3">
    <name type="scientific">Agrobacterium tumefaciens</name>
    <dbReference type="NCBI Taxonomy" id="358"/>
    <lineage>
        <taxon>Bacteria</taxon>
        <taxon>Pseudomonadati</taxon>
        <taxon>Pseudomonadota</taxon>
        <taxon>Alphaproteobacteria</taxon>
        <taxon>Hyphomicrobiales</taxon>
        <taxon>Rhizobiaceae</taxon>
        <taxon>Rhizobium/Agrobacterium group</taxon>
        <taxon>Agrobacterium</taxon>
        <taxon>Agrobacterium tumefaciens complex</taxon>
    </lineage>
</organism>
<keyword evidence="1" id="KW-0472">Membrane</keyword>
<gene>
    <name evidence="2" type="ORF">At1D1609_19360</name>
</gene>
<reference evidence="2 3" key="1">
    <citation type="submission" date="2018-02" db="EMBL/GenBank/DDBJ databases">
        <title>Complete genome sequence of Agrobacterium tumefaciens 1D1609.</title>
        <authorList>
            <person name="Cho S.-T."/>
            <person name="Haryono M."/>
            <person name="Chang H.-H."/>
            <person name="Santos M.N."/>
            <person name="Lai E.-M."/>
            <person name="Kuo C.-H."/>
        </authorList>
    </citation>
    <scope>NUCLEOTIDE SEQUENCE [LARGE SCALE GENOMIC DNA]</scope>
    <source>
        <strain evidence="2 3">1D1609</strain>
    </source>
</reference>
<dbReference type="EMBL" id="CP026924">
    <property type="protein sequence ID" value="AVH41990.1"/>
    <property type="molecule type" value="Genomic_DNA"/>
</dbReference>
<evidence type="ECO:0000313" key="3">
    <source>
        <dbReference type="Proteomes" id="UP000237717"/>
    </source>
</evidence>
<accession>A0A2L2LCC2</accession>
<proteinExistence type="predicted"/>
<sequence length="37" mass="4075">MLKMKMEKSSEKIVLEVSISIGFIGLILACARFFIGA</sequence>
<feature type="transmembrane region" description="Helical" evidence="1">
    <location>
        <begin position="12"/>
        <end position="35"/>
    </location>
</feature>
<dbReference type="AlphaFoldDB" id="A0A2L2LCC2"/>
<protein>
    <submittedName>
        <fullName evidence="2">Uncharacterized protein</fullName>
    </submittedName>
</protein>
<keyword evidence="1" id="KW-1133">Transmembrane helix</keyword>
<dbReference type="Proteomes" id="UP000237717">
    <property type="component" value="Chromosome I"/>
</dbReference>
<keyword evidence="1" id="KW-0812">Transmembrane</keyword>
<name>A0A2L2LCC2_AGRTU</name>